<accession>A0ABX2ZXA7</accession>
<sequence>MQRLYEKVDVDIFVHHVRAVALALSKEDFSSIDQYIADLTRLFLKDPFAFCASESLTAAFKKSNETLVSKNEYIELSHSEIKIRIMH</sequence>
<evidence type="ECO:0000313" key="2">
    <source>
        <dbReference type="Proteomes" id="UP000094329"/>
    </source>
</evidence>
<gene>
    <name evidence="1" type="ORF">BGC07_17610</name>
</gene>
<dbReference type="Proteomes" id="UP000094329">
    <property type="component" value="Unassembled WGS sequence"/>
</dbReference>
<dbReference type="EMBL" id="MDTU01000005">
    <property type="protein sequence ID" value="ODN41231.1"/>
    <property type="molecule type" value="Genomic_DNA"/>
</dbReference>
<organism evidence="1 2">
    <name type="scientific">Piscirickettsia litoralis</name>
    <dbReference type="NCBI Taxonomy" id="1891921"/>
    <lineage>
        <taxon>Bacteria</taxon>
        <taxon>Pseudomonadati</taxon>
        <taxon>Pseudomonadota</taxon>
        <taxon>Gammaproteobacteria</taxon>
        <taxon>Thiotrichales</taxon>
        <taxon>Piscirickettsiaceae</taxon>
        <taxon>Piscirickettsia</taxon>
    </lineage>
</organism>
<proteinExistence type="predicted"/>
<evidence type="ECO:0000313" key="1">
    <source>
        <dbReference type="EMBL" id="ODN41231.1"/>
    </source>
</evidence>
<comment type="caution">
    <text evidence="1">The sequence shown here is derived from an EMBL/GenBank/DDBJ whole genome shotgun (WGS) entry which is preliminary data.</text>
</comment>
<reference evidence="1 2" key="1">
    <citation type="submission" date="2016-08" db="EMBL/GenBank/DDBJ databases">
        <title>Draft genome sequence of Candidatus Piscirickettsia litoralis, from seawater.</title>
        <authorList>
            <person name="Wan X."/>
            <person name="Lee A.J."/>
            <person name="Hou S."/>
            <person name="Donachie S.P."/>
        </authorList>
    </citation>
    <scope>NUCLEOTIDE SEQUENCE [LARGE SCALE GENOMIC DNA]</scope>
    <source>
        <strain evidence="1 2">Y2</strain>
    </source>
</reference>
<name>A0ABX2ZXA7_9GAMM</name>
<keyword evidence="2" id="KW-1185">Reference proteome</keyword>
<dbReference type="RefSeq" id="WP_069314367.1">
    <property type="nucleotide sequence ID" value="NZ_MDTU01000005.1"/>
</dbReference>
<protein>
    <submittedName>
        <fullName evidence="1">Uncharacterized protein</fullName>
    </submittedName>
</protein>